<dbReference type="HOGENOM" id="CLU_3087684_0_0_1"/>
<reference evidence="2" key="1">
    <citation type="journal article" date="2011" name="Nat. Commun.">
        <title>Effector diversification within compartments of the Leptosphaeria maculans genome affected by Repeat-Induced Point mutations.</title>
        <authorList>
            <person name="Rouxel T."/>
            <person name="Grandaubert J."/>
            <person name="Hane J.K."/>
            <person name="Hoede C."/>
            <person name="van de Wouw A.P."/>
            <person name="Couloux A."/>
            <person name="Dominguez V."/>
            <person name="Anthouard V."/>
            <person name="Bally P."/>
            <person name="Bourras S."/>
            <person name="Cozijnsen A.J."/>
            <person name="Ciuffetti L.M."/>
            <person name="Degrave A."/>
            <person name="Dilmaghani A."/>
            <person name="Duret L."/>
            <person name="Fudal I."/>
            <person name="Goodwin S.B."/>
            <person name="Gout L."/>
            <person name="Glaser N."/>
            <person name="Linglin J."/>
            <person name="Kema G.H.J."/>
            <person name="Lapalu N."/>
            <person name="Lawrence C.B."/>
            <person name="May K."/>
            <person name="Meyer M."/>
            <person name="Ollivier B."/>
            <person name="Poulain J."/>
            <person name="Schoch C.L."/>
            <person name="Simon A."/>
            <person name="Spatafora J.W."/>
            <person name="Stachowiak A."/>
            <person name="Turgeon B.G."/>
            <person name="Tyler B.M."/>
            <person name="Vincent D."/>
            <person name="Weissenbach J."/>
            <person name="Amselem J."/>
            <person name="Quesneville H."/>
            <person name="Oliver R.P."/>
            <person name="Wincker P."/>
            <person name="Balesdent M.-H."/>
            <person name="Howlett B.J."/>
        </authorList>
    </citation>
    <scope>NUCLEOTIDE SEQUENCE [LARGE SCALE GENOMIC DNA]</scope>
    <source>
        <strain evidence="2">JN3 / isolate v23.1.3 / race Av1-4-5-6-7-8</strain>
    </source>
</reference>
<keyword evidence="2" id="KW-1185">Reference proteome</keyword>
<evidence type="ECO:0000313" key="2">
    <source>
        <dbReference type="Proteomes" id="UP000002668"/>
    </source>
</evidence>
<dbReference type="Proteomes" id="UP000002668">
    <property type="component" value="Genome"/>
</dbReference>
<gene>
    <name evidence="1" type="ORF">LEMA_P086780.1</name>
</gene>
<dbReference type="AlphaFoldDB" id="E5A744"/>
<accession>E5A744</accession>
<dbReference type="VEuPathDB" id="FungiDB:LEMA_P086780.1"/>
<dbReference type="GeneID" id="13289190"/>
<name>E5A744_LEPMJ</name>
<proteinExistence type="predicted"/>
<protein>
    <submittedName>
        <fullName evidence="1">Uncharacterized protein</fullName>
    </submittedName>
</protein>
<organism evidence="1 2">
    <name type="scientific">Leptosphaeria maculans (strain JN3 / isolate v23.1.3 / race Av1-4-5-6-7-8)</name>
    <name type="common">Blackleg fungus</name>
    <name type="synonym">Phoma lingam</name>
    <dbReference type="NCBI Taxonomy" id="985895"/>
    <lineage>
        <taxon>Eukaryota</taxon>
        <taxon>Fungi</taxon>
        <taxon>Dikarya</taxon>
        <taxon>Ascomycota</taxon>
        <taxon>Pezizomycotina</taxon>
        <taxon>Dothideomycetes</taxon>
        <taxon>Pleosporomycetidae</taxon>
        <taxon>Pleosporales</taxon>
        <taxon>Pleosporineae</taxon>
        <taxon>Leptosphaeriaceae</taxon>
        <taxon>Plenodomus</taxon>
        <taxon>Plenodomus lingam/Leptosphaeria maculans species complex</taxon>
    </lineage>
</organism>
<sequence>MVVTIRRWPNFQFSANFQFSEHSNLNLSVLLQTLIVPNVPFITVDLRRIRHP</sequence>
<dbReference type="EMBL" id="FP929136">
    <property type="protein sequence ID" value="CBX99439.1"/>
    <property type="molecule type" value="Genomic_DNA"/>
</dbReference>
<evidence type="ECO:0000313" key="1">
    <source>
        <dbReference type="EMBL" id="CBX99439.1"/>
    </source>
</evidence>
<dbReference type="InParanoid" id="E5A744"/>